<accession>A0A438CBT3</accession>
<comment type="caution">
    <text evidence="1">The sequence shown here is derived from an EMBL/GenBank/DDBJ whole genome shotgun (WGS) entry which is preliminary data.</text>
</comment>
<evidence type="ECO:0000313" key="2">
    <source>
        <dbReference type="Proteomes" id="UP000288805"/>
    </source>
</evidence>
<gene>
    <name evidence="1" type="ORF">CK203_109087</name>
</gene>
<protein>
    <recommendedName>
        <fullName evidence="3">Transposase-associated domain-containing protein</fullName>
    </recommendedName>
</protein>
<reference evidence="1 2" key="1">
    <citation type="journal article" date="2018" name="PLoS Genet.">
        <title>Population sequencing reveals clonal diversity and ancestral inbreeding in the grapevine cultivar Chardonnay.</title>
        <authorList>
            <person name="Roach M.J."/>
            <person name="Johnson D.L."/>
            <person name="Bohlmann J."/>
            <person name="van Vuuren H.J."/>
            <person name="Jones S.J."/>
            <person name="Pretorius I.S."/>
            <person name="Schmidt S.A."/>
            <person name="Borneman A.R."/>
        </authorList>
    </citation>
    <scope>NUCLEOTIDE SEQUENCE [LARGE SCALE GENOMIC DNA]</scope>
    <source>
        <strain evidence="2">cv. Chardonnay</strain>
        <tissue evidence="1">Leaf</tissue>
    </source>
</reference>
<dbReference type="InterPro" id="IPR004242">
    <property type="entry name" value="Transposase_21"/>
</dbReference>
<evidence type="ECO:0008006" key="3">
    <source>
        <dbReference type="Google" id="ProtNLM"/>
    </source>
</evidence>
<dbReference type="Pfam" id="PF02992">
    <property type="entry name" value="Transposase_21"/>
    <property type="match status" value="1"/>
</dbReference>
<proteinExistence type="predicted"/>
<dbReference type="PANTHER" id="PTHR10775">
    <property type="entry name" value="OS08G0208400 PROTEIN"/>
    <property type="match status" value="1"/>
</dbReference>
<sequence>MVLAWRSCPSGPPTNRAERHDKVQFNDVDSTIEMVQAAHDDCKNDPELFQTLLEDAQKPLYPGCRNFTKLSALVTLYNLKARYGWSDKSFSELLRILGDMFPLNNELPLSMNELNDASSCPTCGTSRFKRLFQSRKIEKDLIWHAQEREFDGKMRHPSDSPSWKLVDHRWPDFASEPRNLRLAISADGPRQPGNDIDVYLAPLLDDLKMLWDEGVESYDAHRQELFTLRVVLLWTINDFPAYGNLSGCVVKGYFVISSTCNTMARRR</sequence>
<dbReference type="Proteomes" id="UP000288805">
    <property type="component" value="Unassembled WGS sequence"/>
</dbReference>
<organism evidence="1 2">
    <name type="scientific">Vitis vinifera</name>
    <name type="common">Grape</name>
    <dbReference type="NCBI Taxonomy" id="29760"/>
    <lineage>
        <taxon>Eukaryota</taxon>
        <taxon>Viridiplantae</taxon>
        <taxon>Streptophyta</taxon>
        <taxon>Embryophyta</taxon>
        <taxon>Tracheophyta</taxon>
        <taxon>Spermatophyta</taxon>
        <taxon>Magnoliopsida</taxon>
        <taxon>eudicotyledons</taxon>
        <taxon>Gunneridae</taxon>
        <taxon>Pentapetalae</taxon>
        <taxon>rosids</taxon>
        <taxon>Vitales</taxon>
        <taxon>Vitaceae</taxon>
        <taxon>Viteae</taxon>
        <taxon>Vitis</taxon>
    </lineage>
</organism>
<dbReference type="EMBL" id="QGNW01002350">
    <property type="protein sequence ID" value="RVW20639.1"/>
    <property type="molecule type" value="Genomic_DNA"/>
</dbReference>
<evidence type="ECO:0000313" key="1">
    <source>
        <dbReference type="EMBL" id="RVW20639.1"/>
    </source>
</evidence>
<dbReference type="AlphaFoldDB" id="A0A438CBT3"/>
<name>A0A438CBT3_VITVI</name>
<dbReference type="PANTHER" id="PTHR10775:SF179">
    <property type="entry name" value="TRANSPOSON, EN_SPM-LIKE, TRANSPOSASE-ASSOCIATED DOMAIN PROTEIN"/>
    <property type="match status" value="1"/>
</dbReference>